<feature type="transmembrane region" description="Helical" evidence="7">
    <location>
        <begin position="289"/>
        <end position="311"/>
    </location>
</feature>
<dbReference type="SUPFAM" id="SSF161098">
    <property type="entry name" value="MetI-like"/>
    <property type="match status" value="1"/>
</dbReference>
<dbReference type="InterPro" id="IPR045621">
    <property type="entry name" value="BPD_transp_1_N"/>
</dbReference>
<dbReference type="AlphaFoldDB" id="A0A1G9CIT2"/>
<keyword evidence="4 7" id="KW-0812">Transmembrane</keyword>
<feature type="transmembrane region" description="Helical" evidence="7">
    <location>
        <begin position="242"/>
        <end position="263"/>
    </location>
</feature>
<dbReference type="PANTHER" id="PTHR43163">
    <property type="entry name" value="DIPEPTIDE TRANSPORT SYSTEM PERMEASE PROTEIN DPPB-RELATED"/>
    <property type="match status" value="1"/>
</dbReference>
<feature type="transmembrane region" description="Helical" evidence="7">
    <location>
        <begin position="100"/>
        <end position="118"/>
    </location>
</feature>
<dbReference type="Gene3D" id="1.10.3720.10">
    <property type="entry name" value="MetI-like"/>
    <property type="match status" value="1"/>
</dbReference>
<dbReference type="EMBL" id="FNEE01000016">
    <property type="protein sequence ID" value="SDK51506.1"/>
    <property type="molecule type" value="Genomic_DNA"/>
</dbReference>
<evidence type="ECO:0000256" key="7">
    <source>
        <dbReference type="RuleBase" id="RU363032"/>
    </source>
</evidence>
<comment type="similarity">
    <text evidence="7">Belongs to the binding-protein-dependent transport system permease family.</text>
</comment>
<keyword evidence="2 7" id="KW-0813">Transport</keyword>
<dbReference type="InterPro" id="IPR000515">
    <property type="entry name" value="MetI-like"/>
</dbReference>
<protein>
    <submittedName>
        <fullName evidence="9">Peptide/nickel transport system permease protein</fullName>
    </submittedName>
</protein>
<feature type="domain" description="ABC transmembrane type-1" evidence="8">
    <location>
        <begin position="94"/>
        <end position="311"/>
    </location>
</feature>
<evidence type="ECO:0000256" key="5">
    <source>
        <dbReference type="ARBA" id="ARBA00022989"/>
    </source>
</evidence>
<evidence type="ECO:0000256" key="2">
    <source>
        <dbReference type="ARBA" id="ARBA00022448"/>
    </source>
</evidence>
<sequence length="325" mass="35396">MTAAVARRLLQAVMVMFAMTVIVFIAINVIGDPVDILISPDADQIERARVVQALGLDLPLWQQYLRFLWAALHGDLGESYVYNEPAIRVILQRLPATLELAVSAILIAIVVGVPLGLYAGLRPDGILSRVIMTVSILGFSLPTFWVGLVLIMFFGVQLGWLPSGGRGQTAELFGVQWAFLTKDGLAHLILPAVNLALFDACLILRLTRAGVAEVLPLDFVKFARAKGLRETRVIGVHVSKNIMIPVVTIIGLEFGSIVAFSVVTESVFSWPGMGKLIIDSINVLDRPIITAYLMAIVAFFVIINLVVDLTYTALDPRVRLQGEGP</sequence>
<keyword evidence="5 7" id="KW-1133">Transmembrane helix</keyword>
<dbReference type="InterPro" id="IPR035906">
    <property type="entry name" value="MetI-like_sf"/>
</dbReference>
<keyword evidence="3" id="KW-1003">Cell membrane</keyword>
<keyword evidence="6 7" id="KW-0472">Membrane</keyword>
<feature type="transmembrane region" description="Helical" evidence="7">
    <location>
        <begin position="185"/>
        <end position="204"/>
    </location>
</feature>
<evidence type="ECO:0000313" key="9">
    <source>
        <dbReference type="EMBL" id="SDK51506.1"/>
    </source>
</evidence>
<evidence type="ECO:0000259" key="8">
    <source>
        <dbReference type="PROSITE" id="PS50928"/>
    </source>
</evidence>
<gene>
    <name evidence="9" type="ORF">SAMN05428953_11679</name>
</gene>
<comment type="subcellular location">
    <subcellularLocation>
        <location evidence="1 7">Cell membrane</location>
        <topology evidence="1 7">Multi-pass membrane protein</topology>
    </subcellularLocation>
</comment>
<dbReference type="GO" id="GO:0005886">
    <property type="term" value="C:plasma membrane"/>
    <property type="evidence" value="ECO:0007669"/>
    <property type="project" value="UniProtKB-SubCell"/>
</dbReference>
<reference evidence="10" key="1">
    <citation type="submission" date="2016-10" db="EMBL/GenBank/DDBJ databases">
        <authorList>
            <person name="Varghese N."/>
            <person name="Submissions S."/>
        </authorList>
    </citation>
    <scope>NUCLEOTIDE SEQUENCE [LARGE SCALE GENOMIC DNA]</scope>
    <source>
        <strain evidence="10">CGMCC 1.11022</strain>
    </source>
</reference>
<feature type="transmembrane region" description="Helical" evidence="7">
    <location>
        <begin position="12"/>
        <end position="31"/>
    </location>
</feature>
<evidence type="ECO:0000256" key="4">
    <source>
        <dbReference type="ARBA" id="ARBA00022692"/>
    </source>
</evidence>
<dbReference type="PROSITE" id="PS50928">
    <property type="entry name" value="ABC_TM1"/>
    <property type="match status" value="1"/>
</dbReference>
<keyword evidence="10" id="KW-1185">Reference proteome</keyword>
<name>A0A1G9CIT2_9HYPH</name>
<evidence type="ECO:0000256" key="1">
    <source>
        <dbReference type="ARBA" id="ARBA00004651"/>
    </source>
</evidence>
<evidence type="ECO:0000313" key="10">
    <source>
        <dbReference type="Proteomes" id="UP000198894"/>
    </source>
</evidence>
<dbReference type="Proteomes" id="UP000198894">
    <property type="component" value="Unassembled WGS sequence"/>
</dbReference>
<dbReference type="Pfam" id="PF19300">
    <property type="entry name" value="BPD_transp_1_N"/>
    <property type="match status" value="1"/>
</dbReference>
<dbReference type="CDD" id="cd06261">
    <property type="entry name" value="TM_PBP2"/>
    <property type="match status" value="1"/>
</dbReference>
<dbReference type="PANTHER" id="PTHR43163:SF2">
    <property type="entry name" value="ABC TRANSPORTER PERMEASE PROTEIN"/>
    <property type="match status" value="1"/>
</dbReference>
<accession>A0A1G9CIT2</accession>
<proteinExistence type="inferred from homology"/>
<dbReference type="GO" id="GO:0055085">
    <property type="term" value="P:transmembrane transport"/>
    <property type="evidence" value="ECO:0007669"/>
    <property type="project" value="InterPro"/>
</dbReference>
<evidence type="ECO:0000256" key="6">
    <source>
        <dbReference type="ARBA" id="ARBA00023136"/>
    </source>
</evidence>
<dbReference type="RefSeq" id="WP_091597385.1">
    <property type="nucleotide sequence ID" value="NZ_FNEE01000016.1"/>
</dbReference>
<evidence type="ECO:0000256" key="3">
    <source>
        <dbReference type="ARBA" id="ARBA00022475"/>
    </source>
</evidence>
<feature type="transmembrane region" description="Helical" evidence="7">
    <location>
        <begin position="130"/>
        <end position="156"/>
    </location>
</feature>
<dbReference type="Pfam" id="PF00528">
    <property type="entry name" value="BPD_transp_1"/>
    <property type="match status" value="1"/>
</dbReference>
<organism evidence="9 10">
    <name type="scientific">Mesorhizobium muleiense</name>
    <dbReference type="NCBI Taxonomy" id="1004279"/>
    <lineage>
        <taxon>Bacteria</taxon>
        <taxon>Pseudomonadati</taxon>
        <taxon>Pseudomonadota</taxon>
        <taxon>Alphaproteobacteria</taxon>
        <taxon>Hyphomicrobiales</taxon>
        <taxon>Phyllobacteriaceae</taxon>
        <taxon>Mesorhizobium</taxon>
    </lineage>
</organism>